<dbReference type="AlphaFoldDB" id="A0A378PCZ6"/>
<feature type="transmembrane region" description="Helical" evidence="6">
    <location>
        <begin position="12"/>
        <end position="32"/>
    </location>
</feature>
<sequence length="69" mass="7770">MNPMLPTFYDTFWILGTVTISALTIAAIITLVKSRIASKAKITWIVIVVFLPAVGSLLWLIYYTRTNHT</sequence>
<dbReference type="EMBL" id="JABCUS010000041">
    <property type="protein sequence ID" value="NMX04469.1"/>
    <property type="molecule type" value="Genomic_DNA"/>
</dbReference>
<feature type="transmembrane region" description="Helical" evidence="6">
    <location>
        <begin position="44"/>
        <end position="63"/>
    </location>
</feature>
<feature type="domain" description="Cardiolipin synthase N-terminal" evidence="7">
    <location>
        <begin position="22"/>
        <end position="61"/>
    </location>
</feature>
<proteinExistence type="predicted"/>
<reference evidence="9 10" key="2">
    <citation type="submission" date="2020-04" db="EMBL/GenBank/DDBJ databases">
        <title>Antimicrobial susceptibility and clonality of vaginal-derived multi-drug resistant Mobiluncus isolates in China.</title>
        <authorList>
            <person name="Zhang X."/>
        </authorList>
    </citation>
    <scope>NUCLEOTIDE SEQUENCE [LARGE SCALE GENOMIC DNA]</scope>
    <source>
        <strain evidence="9 10">12</strain>
    </source>
</reference>
<evidence type="ECO:0000256" key="4">
    <source>
        <dbReference type="ARBA" id="ARBA00022989"/>
    </source>
</evidence>
<evidence type="ECO:0000256" key="2">
    <source>
        <dbReference type="ARBA" id="ARBA00022475"/>
    </source>
</evidence>
<organism evidence="9 10">
    <name type="scientific">Mobiluncus mulieris</name>
    <dbReference type="NCBI Taxonomy" id="2052"/>
    <lineage>
        <taxon>Bacteria</taxon>
        <taxon>Bacillati</taxon>
        <taxon>Actinomycetota</taxon>
        <taxon>Actinomycetes</taxon>
        <taxon>Actinomycetales</taxon>
        <taxon>Actinomycetaceae</taxon>
        <taxon>Mobiluncus</taxon>
    </lineage>
</organism>
<evidence type="ECO:0000313" key="11">
    <source>
        <dbReference type="Proteomes" id="UP001209486"/>
    </source>
</evidence>
<dbReference type="Pfam" id="PF13396">
    <property type="entry name" value="PLDc_N"/>
    <property type="match status" value="1"/>
</dbReference>
<comment type="caution">
    <text evidence="9">The sequence shown here is derived from an EMBL/GenBank/DDBJ whole genome shotgun (WGS) entry which is preliminary data.</text>
</comment>
<evidence type="ECO:0000259" key="7">
    <source>
        <dbReference type="Pfam" id="PF13396"/>
    </source>
</evidence>
<dbReference type="RefSeq" id="WP_114990188.1">
    <property type="nucleotide sequence ID" value="NZ_VSZW01000042.1"/>
</dbReference>
<protein>
    <submittedName>
        <fullName evidence="9">PLDc_N domain-containing protein</fullName>
    </submittedName>
</protein>
<name>A0A378PCZ6_9ACTO</name>
<keyword evidence="2" id="KW-1003">Cell membrane</keyword>
<evidence type="ECO:0000256" key="3">
    <source>
        <dbReference type="ARBA" id="ARBA00022692"/>
    </source>
</evidence>
<dbReference type="GO" id="GO:0005886">
    <property type="term" value="C:plasma membrane"/>
    <property type="evidence" value="ECO:0007669"/>
    <property type="project" value="UniProtKB-SubCell"/>
</dbReference>
<evidence type="ECO:0000313" key="8">
    <source>
        <dbReference type="EMBL" id="MCU9969919.1"/>
    </source>
</evidence>
<evidence type="ECO:0000256" key="5">
    <source>
        <dbReference type="ARBA" id="ARBA00023136"/>
    </source>
</evidence>
<dbReference type="Proteomes" id="UP000575397">
    <property type="component" value="Unassembled WGS sequence"/>
</dbReference>
<dbReference type="Proteomes" id="UP001209486">
    <property type="component" value="Unassembled WGS sequence"/>
</dbReference>
<gene>
    <name evidence="8" type="ORF">FYZ43_11185</name>
    <name evidence="9" type="ORF">HHJ77_11305</name>
</gene>
<evidence type="ECO:0000256" key="6">
    <source>
        <dbReference type="SAM" id="Phobius"/>
    </source>
</evidence>
<dbReference type="EMBL" id="VSZY01000034">
    <property type="protein sequence ID" value="MCU9969919.1"/>
    <property type="molecule type" value="Genomic_DNA"/>
</dbReference>
<evidence type="ECO:0000313" key="9">
    <source>
        <dbReference type="EMBL" id="NMX04469.1"/>
    </source>
</evidence>
<dbReference type="InterPro" id="IPR027379">
    <property type="entry name" value="CLS_N"/>
</dbReference>
<reference evidence="8 11" key="1">
    <citation type="submission" date="2019-08" db="EMBL/GenBank/DDBJ databases">
        <title>Comparison of rpoB and gyrB Sequences from Mobiluncus Species and Development of a Multiplex PCR Method for Clinical Detection of Mobiluncus curtisii and Mobiluncus mulieris.</title>
        <authorList>
            <person name="Yang L."/>
            <person name="Shen Y."/>
            <person name="Xu G."/>
            <person name="Shu L.-B."/>
            <person name="Hu J."/>
            <person name="Zhang R."/>
            <person name="Wang Y."/>
            <person name="Zhou H.-W."/>
            <person name="Zhang X."/>
        </authorList>
    </citation>
    <scope>NUCLEOTIDE SEQUENCE [LARGE SCALE GENOMIC DNA]</scope>
    <source>
        <strain evidence="8 11">M26</strain>
    </source>
</reference>
<comment type="subcellular location">
    <subcellularLocation>
        <location evidence="1">Cell membrane</location>
        <topology evidence="1">Multi-pass membrane protein</topology>
    </subcellularLocation>
</comment>
<accession>A0A378PCZ6</accession>
<keyword evidence="3 6" id="KW-0812">Transmembrane</keyword>
<evidence type="ECO:0000256" key="1">
    <source>
        <dbReference type="ARBA" id="ARBA00004651"/>
    </source>
</evidence>
<keyword evidence="5 6" id="KW-0472">Membrane</keyword>
<keyword evidence="4 6" id="KW-1133">Transmembrane helix</keyword>
<evidence type="ECO:0000313" key="10">
    <source>
        <dbReference type="Proteomes" id="UP000575397"/>
    </source>
</evidence>